<evidence type="ECO:0000313" key="3">
    <source>
        <dbReference type="Proteomes" id="UP000005850"/>
    </source>
</evidence>
<accession>A0A075R0P1</accession>
<dbReference type="EMBL" id="CP007806">
    <property type="protein sequence ID" value="AIG25031.1"/>
    <property type="molecule type" value="Genomic_DNA"/>
</dbReference>
<keyword evidence="3" id="KW-1185">Reference proteome</keyword>
<evidence type="ECO:0000256" key="1">
    <source>
        <dbReference type="SAM" id="Phobius"/>
    </source>
</evidence>
<feature type="transmembrane region" description="Helical" evidence="1">
    <location>
        <begin position="12"/>
        <end position="31"/>
    </location>
</feature>
<dbReference type="HOGENOM" id="CLU_2785763_0_0_9"/>
<protein>
    <submittedName>
        <fullName evidence="2">Uncharacterized protein</fullName>
    </submittedName>
</protein>
<evidence type="ECO:0000313" key="2">
    <source>
        <dbReference type="EMBL" id="AIG25031.1"/>
    </source>
</evidence>
<sequence>MRSLMNFFQRANLLAWIVGLFIAHIVMYLSLGTPTWFATSLLAVSVYAVLFMVMKMVAQRYHEKQREGNR</sequence>
<keyword evidence="1" id="KW-0472">Membrane</keyword>
<organism evidence="2 3">
    <name type="scientific">Brevibacillus laterosporus LMG 15441</name>
    <dbReference type="NCBI Taxonomy" id="1042163"/>
    <lineage>
        <taxon>Bacteria</taxon>
        <taxon>Bacillati</taxon>
        <taxon>Bacillota</taxon>
        <taxon>Bacilli</taxon>
        <taxon>Bacillales</taxon>
        <taxon>Paenibacillaceae</taxon>
        <taxon>Brevibacillus</taxon>
    </lineage>
</organism>
<name>A0A075R0P1_BRELA</name>
<reference evidence="2 3" key="1">
    <citation type="journal article" date="2011" name="J. Bacteriol.">
        <title>Genome sequence of Brevibacillus laterosporus LMG 15441, a pathogen of invertebrates.</title>
        <authorList>
            <person name="Djukic M."/>
            <person name="Poehlein A."/>
            <person name="Thurmer A."/>
            <person name="Daniel R."/>
        </authorList>
    </citation>
    <scope>NUCLEOTIDE SEQUENCE [LARGE SCALE GENOMIC DNA]</scope>
    <source>
        <strain evidence="2 3">LMG 15441</strain>
    </source>
</reference>
<proteinExistence type="predicted"/>
<dbReference type="KEGG" id="blr:BRLA_c006730"/>
<dbReference type="RefSeq" id="WP_022585681.1">
    <property type="nucleotide sequence ID" value="NZ_CP007806.1"/>
</dbReference>
<keyword evidence="1" id="KW-1133">Transmembrane helix</keyword>
<keyword evidence="1" id="KW-0812">Transmembrane</keyword>
<feature type="transmembrane region" description="Helical" evidence="1">
    <location>
        <begin position="37"/>
        <end position="58"/>
    </location>
</feature>
<dbReference type="AlphaFoldDB" id="A0A075R0P1"/>
<dbReference type="Proteomes" id="UP000005850">
    <property type="component" value="Chromosome"/>
</dbReference>
<gene>
    <name evidence="2" type="ORF">BRLA_c006730</name>
</gene>